<protein>
    <submittedName>
        <fullName evidence="1">Uncharacterized protein</fullName>
    </submittedName>
</protein>
<name>A0ABR2CKS8_9ROSI</name>
<sequence length="78" mass="9124">MPIMQQNNRMMNQESFPVQWLVKSIERLQKRVMFQHLGGKGLQNLEEGDLNELGWLIQQNLKDISNRIDVQNFDAATP</sequence>
<keyword evidence="2" id="KW-1185">Reference proteome</keyword>
<organism evidence="1 2">
    <name type="scientific">Hibiscus sabdariffa</name>
    <name type="common">roselle</name>
    <dbReference type="NCBI Taxonomy" id="183260"/>
    <lineage>
        <taxon>Eukaryota</taxon>
        <taxon>Viridiplantae</taxon>
        <taxon>Streptophyta</taxon>
        <taxon>Embryophyta</taxon>
        <taxon>Tracheophyta</taxon>
        <taxon>Spermatophyta</taxon>
        <taxon>Magnoliopsida</taxon>
        <taxon>eudicotyledons</taxon>
        <taxon>Gunneridae</taxon>
        <taxon>Pentapetalae</taxon>
        <taxon>rosids</taxon>
        <taxon>malvids</taxon>
        <taxon>Malvales</taxon>
        <taxon>Malvaceae</taxon>
        <taxon>Malvoideae</taxon>
        <taxon>Hibiscus</taxon>
    </lineage>
</organism>
<reference evidence="1 2" key="1">
    <citation type="journal article" date="2024" name="G3 (Bethesda)">
        <title>Genome assembly of Hibiscus sabdariffa L. provides insights into metabolisms of medicinal natural products.</title>
        <authorList>
            <person name="Kim T."/>
        </authorList>
    </citation>
    <scope>NUCLEOTIDE SEQUENCE [LARGE SCALE GENOMIC DNA]</scope>
    <source>
        <strain evidence="1">TK-2024</strain>
        <tissue evidence="1">Old leaves</tissue>
    </source>
</reference>
<evidence type="ECO:0000313" key="2">
    <source>
        <dbReference type="Proteomes" id="UP001472677"/>
    </source>
</evidence>
<proteinExistence type="predicted"/>
<dbReference type="Proteomes" id="UP001472677">
    <property type="component" value="Unassembled WGS sequence"/>
</dbReference>
<accession>A0ABR2CKS8</accession>
<gene>
    <name evidence="1" type="ORF">V6N12_004211</name>
</gene>
<comment type="caution">
    <text evidence="1">The sequence shown here is derived from an EMBL/GenBank/DDBJ whole genome shotgun (WGS) entry which is preliminary data.</text>
</comment>
<evidence type="ECO:0000313" key="1">
    <source>
        <dbReference type="EMBL" id="KAK8520256.1"/>
    </source>
</evidence>
<dbReference type="EMBL" id="JBBPBM010000049">
    <property type="protein sequence ID" value="KAK8520256.1"/>
    <property type="molecule type" value="Genomic_DNA"/>
</dbReference>